<sequence length="166" mass="17908">MTALPALLDKELAEQGVDDSALGEDDLEYAAAAIRSLVTRLKTRTTWESHIGPLLTHSQVLDLTNWTKQALSNAVRDHRVLRLDSDGSHAYLLAGFDDQSPARPLPALKRVLKALAPTDPRGWTAASWLMSPQPELGGRTPRDALIAGMGDRVATLAEQAAARLAP</sequence>
<dbReference type="AlphaFoldDB" id="A0AA41XS58"/>
<dbReference type="Proteomes" id="UP000192319">
    <property type="component" value="Unassembled WGS sequence"/>
</dbReference>
<dbReference type="EMBL" id="MVHD01000007">
    <property type="protein sequence ID" value="OQZ91855.1"/>
    <property type="molecule type" value="Genomic_DNA"/>
</dbReference>
<evidence type="ECO:0000313" key="3">
    <source>
        <dbReference type="Proteomes" id="UP000192319"/>
    </source>
</evidence>
<evidence type="ECO:0000313" key="2">
    <source>
        <dbReference type="EMBL" id="OQZ91855.1"/>
    </source>
</evidence>
<dbReference type="EMBL" id="JACKVH010000017">
    <property type="protein sequence ID" value="MCV7380827.1"/>
    <property type="molecule type" value="Genomic_DNA"/>
</dbReference>
<comment type="caution">
    <text evidence="1">The sequence shown here is derived from an EMBL/GenBank/DDBJ whole genome shotgun (WGS) entry which is preliminary data.</text>
</comment>
<evidence type="ECO:0000313" key="4">
    <source>
        <dbReference type="Proteomes" id="UP001141650"/>
    </source>
</evidence>
<reference evidence="1" key="3">
    <citation type="journal article" date="2022" name="BMC Genomics">
        <title>Comparative genome analysis of mycobacteria focusing on tRNA and non-coding RNA.</title>
        <authorList>
            <person name="Behra P.R.K."/>
            <person name="Pettersson B.M.F."/>
            <person name="Ramesh M."/>
            <person name="Das S."/>
            <person name="Dasgupta S."/>
            <person name="Kirsebom L.A."/>
        </authorList>
    </citation>
    <scope>NUCLEOTIDE SEQUENCE</scope>
    <source>
        <strain evidence="1">CCUG 55640</strain>
    </source>
</reference>
<name>A0AA41XS58_9MYCO</name>
<dbReference type="Proteomes" id="UP001141650">
    <property type="component" value="Unassembled WGS sequence"/>
</dbReference>
<protein>
    <submittedName>
        <fullName evidence="1">DUF2384 domain-containing protein</fullName>
    </submittedName>
</protein>
<gene>
    <name evidence="2" type="ORF">BST11_06640</name>
    <name evidence="1" type="ORF">H7K38_19540</name>
</gene>
<organism evidence="1 4">
    <name type="scientific">Mycobacterium alsense</name>
    <dbReference type="NCBI Taxonomy" id="324058"/>
    <lineage>
        <taxon>Bacteria</taxon>
        <taxon>Bacillati</taxon>
        <taxon>Actinomycetota</taxon>
        <taxon>Actinomycetes</taxon>
        <taxon>Mycobacteriales</taxon>
        <taxon>Mycobacteriaceae</taxon>
        <taxon>Mycobacterium</taxon>
    </lineage>
</organism>
<reference evidence="2 3" key="1">
    <citation type="submission" date="2017-02" db="EMBL/GenBank/DDBJ databases">
        <title>The new phylogeny of genus Mycobacterium.</title>
        <authorList>
            <person name="Tortoli E."/>
            <person name="Trovato A."/>
            <person name="Cirillo D.M."/>
        </authorList>
    </citation>
    <scope>NUCLEOTIDE SEQUENCE [LARGE SCALE GENOMIC DNA]</scope>
    <source>
        <strain evidence="2 3">DSM 45230</strain>
    </source>
</reference>
<evidence type="ECO:0000313" key="1">
    <source>
        <dbReference type="EMBL" id="MCV7380827.1"/>
    </source>
</evidence>
<dbReference type="RefSeq" id="WP_083137186.1">
    <property type="nucleotide sequence ID" value="NZ_JACKVH010000017.1"/>
</dbReference>
<keyword evidence="3" id="KW-1185">Reference proteome</keyword>
<reference evidence="1" key="2">
    <citation type="submission" date="2020-07" db="EMBL/GenBank/DDBJ databases">
        <authorList>
            <person name="Pettersson B.M.F."/>
            <person name="Behra P.R.K."/>
            <person name="Ramesh M."/>
            <person name="Das S."/>
            <person name="Dasgupta S."/>
            <person name="Kirsebom L.A."/>
        </authorList>
    </citation>
    <scope>NUCLEOTIDE SEQUENCE</scope>
    <source>
        <strain evidence="1">CCUG 55640</strain>
    </source>
</reference>
<accession>A0AA41XS58</accession>
<proteinExistence type="predicted"/>